<gene>
    <name evidence="6" type="primary">vapC</name>
    <name evidence="8" type="ORF">GCM10009765_06630</name>
</gene>
<protein>
    <recommendedName>
        <fullName evidence="6">Ribonuclease VapC</fullName>
        <shortName evidence="6">RNase VapC</shortName>
        <ecNumber evidence="6">3.1.-.-</ecNumber>
    </recommendedName>
    <alternativeName>
        <fullName evidence="6">Toxin VapC</fullName>
    </alternativeName>
</protein>
<comment type="caution">
    <text evidence="8">The sequence shown here is derived from an EMBL/GenBank/DDBJ whole genome shotgun (WGS) entry which is preliminary data.</text>
</comment>
<evidence type="ECO:0000256" key="1">
    <source>
        <dbReference type="ARBA" id="ARBA00022649"/>
    </source>
</evidence>
<evidence type="ECO:0000313" key="8">
    <source>
        <dbReference type="EMBL" id="GAA1659931.1"/>
    </source>
</evidence>
<feature type="binding site" evidence="6">
    <location>
        <position position="96"/>
    </location>
    <ligand>
        <name>Mg(2+)</name>
        <dbReference type="ChEBI" id="CHEBI:18420"/>
    </ligand>
</feature>
<dbReference type="Proteomes" id="UP001500618">
    <property type="component" value="Unassembled WGS sequence"/>
</dbReference>
<evidence type="ECO:0000259" key="7">
    <source>
        <dbReference type="Pfam" id="PF01850"/>
    </source>
</evidence>
<keyword evidence="6" id="KW-0800">Toxin</keyword>
<feature type="binding site" evidence="6">
    <location>
        <position position="5"/>
    </location>
    <ligand>
        <name>Mg(2+)</name>
        <dbReference type="ChEBI" id="CHEBI:18420"/>
    </ligand>
</feature>
<keyword evidence="5 6" id="KW-0460">Magnesium</keyword>
<dbReference type="CDD" id="cd09873">
    <property type="entry name" value="PIN_Pae0151-like"/>
    <property type="match status" value="1"/>
</dbReference>
<evidence type="ECO:0000256" key="5">
    <source>
        <dbReference type="ARBA" id="ARBA00022842"/>
    </source>
</evidence>
<proteinExistence type="inferred from homology"/>
<keyword evidence="3 6" id="KW-0479">Metal-binding</keyword>
<feature type="domain" description="PIN" evidence="7">
    <location>
        <begin position="2"/>
        <end position="119"/>
    </location>
</feature>
<evidence type="ECO:0000256" key="2">
    <source>
        <dbReference type="ARBA" id="ARBA00022722"/>
    </source>
</evidence>
<dbReference type="PANTHER" id="PTHR35901">
    <property type="entry name" value="RIBONUCLEASE VAPC3"/>
    <property type="match status" value="1"/>
</dbReference>
<evidence type="ECO:0000256" key="4">
    <source>
        <dbReference type="ARBA" id="ARBA00022801"/>
    </source>
</evidence>
<dbReference type="InterPro" id="IPR051619">
    <property type="entry name" value="TypeII_TA_RNase_PINc/VapC"/>
</dbReference>
<comment type="cofactor">
    <cofactor evidence="6">
        <name>Mg(2+)</name>
        <dbReference type="ChEBI" id="CHEBI:18420"/>
    </cofactor>
</comment>
<dbReference type="Pfam" id="PF01850">
    <property type="entry name" value="PIN"/>
    <property type="match status" value="1"/>
</dbReference>
<dbReference type="SUPFAM" id="SSF88723">
    <property type="entry name" value="PIN domain-like"/>
    <property type="match status" value="1"/>
</dbReference>
<keyword evidence="2 6" id="KW-0540">Nuclease</keyword>
<accession>A0ABN2FUI7</accession>
<keyword evidence="9" id="KW-1185">Reference proteome</keyword>
<comment type="function">
    <text evidence="6">Toxic component of a toxin-antitoxin (TA) system. An RNase.</text>
</comment>
<comment type="similarity">
    <text evidence="6">Belongs to the PINc/VapC protein family.</text>
</comment>
<keyword evidence="4 6" id="KW-0378">Hydrolase</keyword>
<dbReference type="InterPro" id="IPR002716">
    <property type="entry name" value="PIN_dom"/>
</dbReference>
<dbReference type="PANTHER" id="PTHR35901:SF1">
    <property type="entry name" value="EXONUCLEASE VAPC9"/>
    <property type="match status" value="1"/>
</dbReference>
<keyword evidence="1 6" id="KW-1277">Toxin-antitoxin system</keyword>
<dbReference type="InterPro" id="IPR029060">
    <property type="entry name" value="PIN-like_dom_sf"/>
</dbReference>
<evidence type="ECO:0000256" key="6">
    <source>
        <dbReference type="HAMAP-Rule" id="MF_00265"/>
    </source>
</evidence>
<dbReference type="InterPro" id="IPR044153">
    <property type="entry name" value="PIN_Pae0151-like"/>
</dbReference>
<dbReference type="RefSeq" id="WP_279579604.1">
    <property type="nucleotide sequence ID" value="NZ_BAAANY010000002.1"/>
</dbReference>
<reference evidence="8 9" key="1">
    <citation type="journal article" date="2019" name="Int. J. Syst. Evol. Microbiol.">
        <title>The Global Catalogue of Microorganisms (GCM) 10K type strain sequencing project: providing services to taxonomists for standard genome sequencing and annotation.</title>
        <authorList>
            <consortium name="The Broad Institute Genomics Platform"/>
            <consortium name="The Broad Institute Genome Sequencing Center for Infectious Disease"/>
            <person name="Wu L."/>
            <person name="Ma J."/>
        </authorList>
    </citation>
    <scope>NUCLEOTIDE SEQUENCE [LARGE SCALE GENOMIC DNA]</scope>
    <source>
        <strain evidence="8 9">JCM 14718</strain>
    </source>
</reference>
<dbReference type="EC" id="3.1.-.-" evidence="6"/>
<evidence type="ECO:0000256" key="3">
    <source>
        <dbReference type="ARBA" id="ARBA00022723"/>
    </source>
</evidence>
<sequence>MIVIDASVLCSALTDDGHIGRLSRLEMMRDDHWTAPEHLFVETFSAIRGRLLGGKISEERAKHAVAALGELTIDLMDTTALLSTMWELRANVSGYDAAYVAAAEALRCALVTADGKLARSEAAGCEIRLIRHRT</sequence>
<dbReference type="Gene3D" id="3.40.50.1010">
    <property type="entry name" value="5'-nuclease"/>
    <property type="match status" value="1"/>
</dbReference>
<name>A0ABN2FUI7_9ACTN</name>
<dbReference type="InterPro" id="IPR022907">
    <property type="entry name" value="VapC_family"/>
</dbReference>
<evidence type="ECO:0000313" key="9">
    <source>
        <dbReference type="Proteomes" id="UP001500618"/>
    </source>
</evidence>
<dbReference type="EMBL" id="BAAANY010000002">
    <property type="protein sequence ID" value="GAA1659931.1"/>
    <property type="molecule type" value="Genomic_DNA"/>
</dbReference>
<dbReference type="HAMAP" id="MF_00265">
    <property type="entry name" value="VapC_Nob1"/>
    <property type="match status" value="1"/>
</dbReference>
<organism evidence="8 9">
    <name type="scientific">Fodinicola feengrottensis</name>
    <dbReference type="NCBI Taxonomy" id="435914"/>
    <lineage>
        <taxon>Bacteria</taxon>
        <taxon>Bacillati</taxon>
        <taxon>Actinomycetota</taxon>
        <taxon>Actinomycetes</taxon>
        <taxon>Mycobacteriales</taxon>
        <taxon>Fodinicola</taxon>
    </lineage>
</organism>